<dbReference type="InterPro" id="IPR043502">
    <property type="entry name" value="DNA/RNA_pol_sf"/>
</dbReference>
<dbReference type="GO" id="GO:0006281">
    <property type="term" value="P:DNA repair"/>
    <property type="evidence" value="ECO:0007669"/>
    <property type="project" value="UniProtKB-KW"/>
</dbReference>
<dbReference type="OrthoDB" id="9808813at2"/>
<accession>A0A4Q0P3R9</accession>
<dbReference type="GO" id="GO:0003887">
    <property type="term" value="F:DNA-directed DNA polymerase activity"/>
    <property type="evidence" value="ECO:0007669"/>
    <property type="project" value="TreeGrafter"/>
</dbReference>
<gene>
    <name evidence="7" type="ORF">DSM00_2802</name>
</gene>
<dbReference type="Pfam" id="PF00817">
    <property type="entry name" value="IMS"/>
    <property type="match status" value="1"/>
</dbReference>
<evidence type="ECO:0000256" key="5">
    <source>
        <dbReference type="ARBA" id="ARBA00023236"/>
    </source>
</evidence>
<dbReference type="GO" id="GO:0005829">
    <property type="term" value="C:cytosol"/>
    <property type="evidence" value="ECO:0007669"/>
    <property type="project" value="TreeGrafter"/>
</dbReference>
<evidence type="ECO:0000313" key="8">
    <source>
        <dbReference type="Proteomes" id="UP000289238"/>
    </source>
</evidence>
<keyword evidence="3" id="KW-0741">SOS mutagenesis</keyword>
<dbReference type="EMBL" id="QOVM01000007">
    <property type="protein sequence ID" value="RXG20698.1"/>
    <property type="molecule type" value="Genomic_DNA"/>
</dbReference>
<protein>
    <submittedName>
        <fullName evidence="7">DNA polymerase V</fullName>
    </submittedName>
</protein>
<evidence type="ECO:0000256" key="4">
    <source>
        <dbReference type="ARBA" id="ARBA00023204"/>
    </source>
</evidence>
<dbReference type="GO" id="GO:0009432">
    <property type="term" value="P:SOS response"/>
    <property type="evidence" value="ECO:0007669"/>
    <property type="project" value="UniProtKB-KW"/>
</dbReference>
<dbReference type="SUPFAM" id="SSF56672">
    <property type="entry name" value="DNA/RNA polymerases"/>
    <property type="match status" value="1"/>
</dbReference>
<dbReference type="Gene3D" id="3.30.1490.100">
    <property type="entry name" value="DNA polymerase, Y-family, little finger domain"/>
    <property type="match status" value="1"/>
</dbReference>
<organism evidence="7 8">
    <name type="scientific">Leeuwenhoekiella aequorea</name>
    <dbReference type="NCBI Taxonomy" id="283736"/>
    <lineage>
        <taxon>Bacteria</taxon>
        <taxon>Pseudomonadati</taxon>
        <taxon>Bacteroidota</taxon>
        <taxon>Flavobacteriia</taxon>
        <taxon>Flavobacteriales</taxon>
        <taxon>Flavobacteriaceae</taxon>
        <taxon>Leeuwenhoekiella</taxon>
    </lineage>
</organism>
<keyword evidence="8" id="KW-1185">Reference proteome</keyword>
<dbReference type="PROSITE" id="PS50173">
    <property type="entry name" value="UMUC"/>
    <property type="match status" value="1"/>
</dbReference>
<dbReference type="Proteomes" id="UP000289238">
    <property type="component" value="Unassembled WGS sequence"/>
</dbReference>
<dbReference type="InterPro" id="IPR050116">
    <property type="entry name" value="DNA_polymerase-Y"/>
</dbReference>
<evidence type="ECO:0000256" key="1">
    <source>
        <dbReference type="ARBA" id="ARBA00010945"/>
    </source>
</evidence>
<dbReference type="SUPFAM" id="SSF100879">
    <property type="entry name" value="Lesion bypass DNA polymerase (Y-family), little finger domain"/>
    <property type="match status" value="1"/>
</dbReference>
<comment type="caution">
    <text evidence="7">The sequence shown here is derived from an EMBL/GenBank/DDBJ whole genome shotgun (WGS) entry which is preliminary data.</text>
</comment>
<sequence>MIALVDCNSFYASCEQVFRPDLWGKPVVVLSNNDGCVIAANKEAKALTQIPMFEPVFKIKQLLIDHDVSFFSSNYTLYGEMSQRVMNTLKQFSPQVEIYSIDESFIDLANMRFVNLDAHGHHIKNTIFRNTGLPVGVGIAPTKVLAKLANRMSKKIAHYKHVCVLDTPEACKQALKDAEIKDVWGIGKKHCQRLNNRGIFTANQFAYEVSLEWVRKNMTVVGERIWRELRGEPCLSLEMLPKAKKAIGTAKSFGNKLTDLGLIEEACAYYISEVSEVLRKQNSCAQFIQVFLQTNYHSDRDAQYSNSITVTLSTATNDTFILTLEATKALRTIYKSGYRYKKVGVNLSGLIPQEFVQMNIFDSVNPQERSALMQTVDKLNQKYGKSTVNSGLVGNRQEKWELIKKDRSPRYTTQWSELLAIDSNWS</sequence>
<dbReference type="Pfam" id="PF11799">
    <property type="entry name" value="IMS_C"/>
    <property type="match status" value="1"/>
</dbReference>
<dbReference type="InterPro" id="IPR043128">
    <property type="entry name" value="Rev_trsase/Diguanyl_cyclase"/>
</dbReference>
<dbReference type="RefSeq" id="WP_128758554.1">
    <property type="nucleotide sequence ID" value="NZ_QOVM01000007.1"/>
</dbReference>
<evidence type="ECO:0000256" key="2">
    <source>
        <dbReference type="ARBA" id="ARBA00022763"/>
    </source>
</evidence>
<dbReference type="AlphaFoldDB" id="A0A4Q0P3R9"/>
<proteinExistence type="inferred from homology"/>
<name>A0A4Q0P3R9_9FLAO</name>
<evidence type="ECO:0000256" key="3">
    <source>
        <dbReference type="ARBA" id="ARBA00023199"/>
    </source>
</evidence>
<feature type="domain" description="UmuC" evidence="6">
    <location>
        <begin position="2"/>
        <end position="187"/>
    </location>
</feature>
<keyword evidence="4" id="KW-0234">DNA repair</keyword>
<dbReference type="Gene3D" id="3.30.70.270">
    <property type="match status" value="1"/>
</dbReference>
<keyword evidence="5" id="KW-0742">SOS response</keyword>
<dbReference type="InterPro" id="IPR036775">
    <property type="entry name" value="DNA_pol_Y-fam_lit_finger_sf"/>
</dbReference>
<dbReference type="Gene3D" id="3.40.1170.60">
    <property type="match status" value="1"/>
</dbReference>
<dbReference type="GO" id="GO:0003684">
    <property type="term" value="F:damaged DNA binding"/>
    <property type="evidence" value="ECO:0007669"/>
    <property type="project" value="InterPro"/>
</dbReference>
<dbReference type="Gene3D" id="1.10.150.20">
    <property type="entry name" value="5' to 3' exonuclease, C-terminal subdomain"/>
    <property type="match status" value="1"/>
</dbReference>
<evidence type="ECO:0000313" key="7">
    <source>
        <dbReference type="EMBL" id="RXG20698.1"/>
    </source>
</evidence>
<dbReference type="PANTHER" id="PTHR11076:SF34">
    <property type="entry name" value="PROTEIN UMUC"/>
    <property type="match status" value="1"/>
</dbReference>
<dbReference type="PANTHER" id="PTHR11076">
    <property type="entry name" value="DNA REPAIR POLYMERASE UMUC / TRANSFERASE FAMILY MEMBER"/>
    <property type="match status" value="1"/>
</dbReference>
<dbReference type="GO" id="GO:0042276">
    <property type="term" value="P:error-prone translesion synthesis"/>
    <property type="evidence" value="ECO:0007669"/>
    <property type="project" value="TreeGrafter"/>
</dbReference>
<dbReference type="Pfam" id="PF13438">
    <property type="entry name" value="DUF4113"/>
    <property type="match status" value="1"/>
</dbReference>
<dbReference type="InterPro" id="IPR017961">
    <property type="entry name" value="DNA_pol_Y-fam_little_finger"/>
</dbReference>
<comment type="similarity">
    <text evidence="1">Belongs to the DNA polymerase type-Y family.</text>
</comment>
<dbReference type="InterPro" id="IPR001126">
    <property type="entry name" value="UmuC"/>
</dbReference>
<dbReference type="InterPro" id="IPR025188">
    <property type="entry name" value="DUF4113"/>
</dbReference>
<keyword evidence="2" id="KW-0227">DNA damage</keyword>
<reference evidence="7 8" key="1">
    <citation type="submission" date="2018-07" db="EMBL/GenBank/DDBJ databases">
        <title>Leeuwenhoekiella genomics.</title>
        <authorList>
            <person name="Tahon G."/>
            <person name="Willems A."/>
        </authorList>
    </citation>
    <scope>NUCLEOTIDE SEQUENCE [LARGE SCALE GENOMIC DNA]</scope>
    <source>
        <strain evidence="7 8">LMG 22550</strain>
    </source>
</reference>
<evidence type="ECO:0000259" key="6">
    <source>
        <dbReference type="PROSITE" id="PS50173"/>
    </source>
</evidence>
<dbReference type="CDD" id="cd01700">
    <property type="entry name" value="PolY_Pol_V_umuC"/>
    <property type="match status" value="1"/>
</dbReference>